<evidence type="ECO:0000313" key="2">
    <source>
        <dbReference type="Proteomes" id="UP001260980"/>
    </source>
</evidence>
<dbReference type="RefSeq" id="WP_315950453.1">
    <property type="nucleotide sequence ID" value="NZ_JAWCUD010000002.1"/>
</dbReference>
<gene>
    <name evidence="1" type="ORF">RQP52_07085</name>
</gene>
<organism evidence="1 2">
    <name type="scientific">Paenibacillus violae</name>
    <dbReference type="NCBI Taxonomy" id="3077234"/>
    <lineage>
        <taxon>Bacteria</taxon>
        <taxon>Bacillati</taxon>
        <taxon>Bacillota</taxon>
        <taxon>Bacilli</taxon>
        <taxon>Bacillales</taxon>
        <taxon>Paenibacillaceae</taxon>
        <taxon>Paenibacillus</taxon>
    </lineage>
</organism>
<proteinExistence type="predicted"/>
<name>A0ABU3R9A0_9BACL</name>
<dbReference type="EMBL" id="JAWCUD010000002">
    <property type="protein sequence ID" value="MDU0200850.1"/>
    <property type="molecule type" value="Genomic_DNA"/>
</dbReference>
<reference evidence="1 2" key="1">
    <citation type="submission" date="2023-10" db="EMBL/GenBank/DDBJ databases">
        <title>Paenibacillus strain PFR10 Genome sequencing and assembly.</title>
        <authorList>
            <person name="Kim I."/>
        </authorList>
    </citation>
    <scope>NUCLEOTIDE SEQUENCE [LARGE SCALE GENOMIC DNA]</scope>
    <source>
        <strain evidence="1 2">PFR10</strain>
    </source>
</reference>
<comment type="caution">
    <text evidence="1">The sequence shown here is derived from an EMBL/GenBank/DDBJ whole genome shotgun (WGS) entry which is preliminary data.</text>
</comment>
<accession>A0ABU3R9A0</accession>
<keyword evidence="2" id="KW-1185">Reference proteome</keyword>
<sequence length="106" mass="12516">MREELVLKHMVGGTFIHTGKDKLAYTVTTNGDYWEIAIHLSPEVDIQKILKWNRELNLSLFQGLNDQTIKIWLYTKNKIVQYNEQNRLLTIIAESRIEYIPCNYSM</sequence>
<protein>
    <submittedName>
        <fullName evidence="1">Uncharacterized protein</fullName>
    </submittedName>
</protein>
<evidence type="ECO:0000313" key="1">
    <source>
        <dbReference type="EMBL" id="MDU0200850.1"/>
    </source>
</evidence>
<dbReference type="Proteomes" id="UP001260980">
    <property type="component" value="Unassembled WGS sequence"/>
</dbReference>